<dbReference type="SUPFAM" id="SSF101898">
    <property type="entry name" value="NHL repeat"/>
    <property type="match status" value="1"/>
</dbReference>
<accession>A0A815CTG7</accession>
<dbReference type="PROSITE" id="PS51125">
    <property type="entry name" value="NHL"/>
    <property type="match status" value="1"/>
</dbReference>
<reference evidence="4" key="1">
    <citation type="submission" date="2021-02" db="EMBL/GenBank/DDBJ databases">
        <authorList>
            <person name="Nowell W R."/>
        </authorList>
    </citation>
    <scope>NUCLEOTIDE SEQUENCE</scope>
</reference>
<proteinExistence type="predicted"/>
<evidence type="ECO:0000313" key="4">
    <source>
        <dbReference type="EMBL" id="CAF1289420.1"/>
    </source>
</evidence>
<dbReference type="InterPro" id="IPR011042">
    <property type="entry name" value="6-blade_b-propeller_TolB-like"/>
</dbReference>
<dbReference type="PANTHER" id="PTHR24104">
    <property type="entry name" value="E3 UBIQUITIN-PROTEIN LIGASE NHLRC1-RELATED"/>
    <property type="match status" value="1"/>
</dbReference>
<dbReference type="Pfam" id="PF01436">
    <property type="entry name" value="NHL"/>
    <property type="match status" value="4"/>
</dbReference>
<dbReference type="Proteomes" id="UP000663845">
    <property type="component" value="Unassembled WGS sequence"/>
</dbReference>
<sequence length="623" mass="70979">MATSNKKIQCFVCNKEKNTYGCKGCSNEFCFQHLTEHRQRIETQLEEIINDHDQFQQTIVQQKQNPDISPLIEQINQWETNSIHQIQQAAEKCREKVMKSTQKNNNDMEKKFSELSQKLKEIREENEFNEIDLNNFQLKLTQITEEFLQPSNTSIRQDLHEFIKKISVKISSFEEFQQFGITVAGGNGEGQELNQLNSPDGICIDDDKSIYIADTCNNRIVKWKFNSNEGQIIAGGNGIGKRNNQLNSPTDIIFDSENNSFIISDKGNKRVIQYSDQNQTDQQILVSNIDCFGITIDQNGFIYVSDFENHEVRRWKQGDVVEQIQIKKNKFQQFGVTVAGGNGKGENLNQLRCPDGIFIDNEKSICIADGQNHRIVKWKVNSNQGQIIAGRNEQGNQNNQLRFPTDIIFDSENNSLIISDLGNKRVIRCFDQNQANQQIIISNINCYGLTIDKNGFIYVCDCENDEVRRWKQGDKKGELVAGGNGQGDHLNQLHYPHNVFVDEDDSLYISDSANNRVMKWKKDAKEGIIVAGENGHGDSLKQLWSPRGVIVDDLGQIYVADFGNNRVMRWCEGKEEGEIVVGGNGEGNQSNQMSLPCGLSFDDEGNLYVADFLNHRIQKYEKL</sequence>
<keyword evidence="1" id="KW-0677">Repeat</keyword>
<dbReference type="InterPro" id="IPR001258">
    <property type="entry name" value="NHL_repeat"/>
</dbReference>
<dbReference type="CDD" id="cd05819">
    <property type="entry name" value="NHL"/>
    <property type="match status" value="2"/>
</dbReference>
<organism evidence="4 5">
    <name type="scientific">Adineta steineri</name>
    <dbReference type="NCBI Taxonomy" id="433720"/>
    <lineage>
        <taxon>Eukaryota</taxon>
        <taxon>Metazoa</taxon>
        <taxon>Spiralia</taxon>
        <taxon>Gnathifera</taxon>
        <taxon>Rotifera</taxon>
        <taxon>Eurotatoria</taxon>
        <taxon>Bdelloidea</taxon>
        <taxon>Adinetida</taxon>
        <taxon>Adinetidae</taxon>
        <taxon>Adineta</taxon>
    </lineage>
</organism>
<keyword evidence="3" id="KW-0175">Coiled coil</keyword>
<feature type="coiled-coil region" evidence="3">
    <location>
        <begin position="98"/>
        <end position="139"/>
    </location>
</feature>
<dbReference type="EMBL" id="CAJNOG010000542">
    <property type="protein sequence ID" value="CAF1289420.1"/>
    <property type="molecule type" value="Genomic_DNA"/>
</dbReference>
<dbReference type="SUPFAM" id="SSF63829">
    <property type="entry name" value="Calcium-dependent phosphotriesterase"/>
    <property type="match status" value="1"/>
</dbReference>
<evidence type="ECO:0000256" key="1">
    <source>
        <dbReference type="ARBA" id="ARBA00022737"/>
    </source>
</evidence>
<dbReference type="AlphaFoldDB" id="A0A815CTG7"/>
<evidence type="ECO:0000313" key="5">
    <source>
        <dbReference type="Proteomes" id="UP000663845"/>
    </source>
</evidence>
<comment type="caution">
    <text evidence="4">The sequence shown here is derived from an EMBL/GenBank/DDBJ whole genome shotgun (WGS) entry which is preliminary data.</text>
</comment>
<feature type="repeat" description="NHL" evidence="2">
    <location>
        <begin position="190"/>
        <end position="226"/>
    </location>
</feature>
<evidence type="ECO:0000256" key="3">
    <source>
        <dbReference type="SAM" id="Coils"/>
    </source>
</evidence>
<feature type="coiled-coil region" evidence="3">
    <location>
        <begin position="31"/>
        <end position="65"/>
    </location>
</feature>
<name>A0A815CTG7_9BILA</name>
<dbReference type="InterPro" id="IPR050952">
    <property type="entry name" value="TRIM-NHL_E3_ligases"/>
</dbReference>
<dbReference type="Gene3D" id="2.120.10.30">
    <property type="entry name" value="TolB, C-terminal domain"/>
    <property type="match status" value="2"/>
</dbReference>
<evidence type="ECO:0000256" key="2">
    <source>
        <dbReference type="PROSITE-ProRule" id="PRU00504"/>
    </source>
</evidence>
<protein>
    <submittedName>
        <fullName evidence="4">Uncharacterized protein</fullName>
    </submittedName>
</protein>
<gene>
    <name evidence="4" type="ORF">JYZ213_LOCUS31688</name>
</gene>